<evidence type="ECO:0000313" key="5">
    <source>
        <dbReference type="Proteomes" id="UP000620104"/>
    </source>
</evidence>
<feature type="domain" description="BRCT" evidence="3">
    <location>
        <begin position="652"/>
        <end position="721"/>
    </location>
</feature>
<feature type="region of interest" description="Disordered" evidence="2">
    <location>
        <begin position="1"/>
        <end position="48"/>
    </location>
</feature>
<feature type="domain" description="BRCT" evidence="3">
    <location>
        <begin position="79"/>
        <end position="151"/>
    </location>
</feature>
<dbReference type="Gene3D" id="3.40.50.10190">
    <property type="entry name" value="BRCT domain"/>
    <property type="match status" value="4"/>
</dbReference>
<evidence type="ECO:0000256" key="1">
    <source>
        <dbReference type="ARBA" id="ARBA00022737"/>
    </source>
</evidence>
<gene>
    <name evidence="4" type="ORF">NliqN6_1220</name>
</gene>
<dbReference type="PROSITE" id="PS50172">
    <property type="entry name" value="BRCT"/>
    <property type="match status" value="4"/>
</dbReference>
<feature type="region of interest" description="Disordered" evidence="2">
    <location>
        <begin position="1005"/>
        <end position="1028"/>
    </location>
</feature>
<feature type="region of interest" description="Disordered" evidence="2">
    <location>
        <begin position="443"/>
        <end position="463"/>
    </location>
</feature>
<dbReference type="CDD" id="cd00027">
    <property type="entry name" value="BRCT"/>
    <property type="match status" value="1"/>
</dbReference>
<dbReference type="AlphaFoldDB" id="A0A8H3YD37"/>
<feature type="region of interest" description="Disordered" evidence="2">
    <location>
        <begin position="837"/>
        <end position="899"/>
    </location>
</feature>
<dbReference type="EMBL" id="BLZA01000009">
    <property type="protein sequence ID" value="GHJ84818.1"/>
    <property type="molecule type" value="Genomic_DNA"/>
</dbReference>
<evidence type="ECO:0000259" key="3">
    <source>
        <dbReference type="PROSITE" id="PS50172"/>
    </source>
</evidence>
<feature type="domain" description="BRCT" evidence="3">
    <location>
        <begin position="180"/>
        <end position="304"/>
    </location>
</feature>
<comment type="caution">
    <text evidence="4">The sequence shown here is derived from an EMBL/GenBank/DDBJ whole genome shotgun (WGS) entry which is preliminary data.</text>
</comment>
<dbReference type="InterPro" id="IPR036420">
    <property type="entry name" value="BRCT_dom_sf"/>
</dbReference>
<feature type="compositionally biased region" description="Polar residues" evidence="2">
    <location>
        <begin position="837"/>
        <end position="846"/>
    </location>
</feature>
<feature type="compositionally biased region" description="Polar residues" evidence="2">
    <location>
        <begin position="945"/>
        <end position="955"/>
    </location>
</feature>
<dbReference type="SMART" id="SM00292">
    <property type="entry name" value="BRCT"/>
    <property type="match status" value="3"/>
</dbReference>
<dbReference type="PANTHER" id="PTHR13561">
    <property type="entry name" value="DNA REPLICATION REGULATOR DPB11-RELATED"/>
    <property type="match status" value="1"/>
</dbReference>
<evidence type="ECO:0000313" key="4">
    <source>
        <dbReference type="EMBL" id="GHJ84818.1"/>
    </source>
</evidence>
<feature type="region of interest" description="Disordered" evidence="2">
    <location>
        <begin position="380"/>
        <end position="407"/>
    </location>
</feature>
<dbReference type="Pfam" id="PF00533">
    <property type="entry name" value="BRCT"/>
    <property type="match status" value="1"/>
</dbReference>
<protein>
    <recommendedName>
        <fullName evidence="3">BRCT domain-containing protein</fullName>
    </recommendedName>
</protein>
<keyword evidence="1" id="KW-0677">Repeat</keyword>
<dbReference type="GO" id="GO:0033314">
    <property type="term" value="P:mitotic DNA replication checkpoint signaling"/>
    <property type="evidence" value="ECO:0007669"/>
    <property type="project" value="TreeGrafter"/>
</dbReference>
<dbReference type="Proteomes" id="UP000620104">
    <property type="component" value="Unassembled WGS sequence"/>
</dbReference>
<keyword evidence="5" id="KW-1185">Reference proteome</keyword>
<name>A0A8H3YD37_9TREE</name>
<feature type="domain" description="BRCT" evidence="3">
    <location>
        <begin position="568"/>
        <end position="639"/>
    </location>
</feature>
<sequence>MSFSARTRRSNGSNKVPNVKLRPAPVLSKSSSKTFKYGNSNQQDDEEMGLMDKEVVRRLDQADNLAEEEIGDAELKHAQTSLPFKSAIICFSAVPSDIRNSLTKKLQSMGVSKVEGNLTTDTSALITDSYDSVKYQAAIKNRIPVYTTEWIESIHSTWLSGEDVNKIFSDIYHRCRLLPFAGLKISISGIEPLSKRSEMMERISTLGGIYSKTLDPSCTHLVIAQPVPNDEEPDNLDAIRTSKVDWALRRNAKAEQIRRRRQRARESHVEEEPSDEKMIMIVWEGWFWDCVSFNGRLPEDRWRLENQPTPPAQGFSARDMERIQQELESKEREKHERDARLVQAVVDQDMKPRFDVKKEQECINAADKIETKPLVDVTDGELEQAKVRKRPRPTTSNSDGKKDSRTRLVDELISSIIVKPEPESIGQPLSVAAVHPNSGEREAVEALDAQPEGDTSPLREDRARKRARLAPVDPLQSSVSNARLAPRPPTERVSVVHTSRAAAFNQAHHTGTKSVLLAQSRSHKAEGSSAPASMAKRTAVPDMVKNETCNPVLFKDLIFSHDVDSGYEAMEAAIINSGGRLVPLVEVRNGAFVHYLINRMEKIPTVIPRLKSSTIRVTESWLEMCLTEDRLIDPKEHVAYKPLATPMPVPDLKGKAIHLSGYQETSELWILRRLVRAFGAEVPLQLSKRGTTHLVCKEAGNTKHHKALQWGIPVLRQDWLFHVAKTGDASVEDFILPLRADPEGDASIPARTAEPKRPLAANLTGNMSILQEQGSFFGMSEASNGKSVGVASTDLDKNHKSLRTASQMSASRQLGLAPTEEDFGTRVLEETATGNSFAQKATQHSKSLPAGISVDSWQHDSKRDHPALRMDTGPSSQSDFQQEGPPEVGNTKTEATGRLGATVSTPVDLAGFQHMLNRLEPVQPAVEKDPGANVPIRRRRAQPRPLSTSTKSGSVSPGKVAEHADVDEMFRNYAGPRATQQTIETAEESIRVKYQDPAAEREKQRLLAGFRGNATERDSQRVTRSRAR</sequence>
<feature type="compositionally biased region" description="Basic and acidic residues" evidence="2">
    <location>
        <begin position="857"/>
        <end position="868"/>
    </location>
</feature>
<organism evidence="4 5">
    <name type="scientific">Naganishia liquefaciens</name>
    <dbReference type="NCBI Taxonomy" id="104408"/>
    <lineage>
        <taxon>Eukaryota</taxon>
        <taxon>Fungi</taxon>
        <taxon>Dikarya</taxon>
        <taxon>Basidiomycota</taxon>
        <taxon>Agaricomycotina</taxon>
        <taxon>Tremellomycetes</taxon>
        <taxon>Filobasidiales</taxon>
        <taxon>Filobasidiaceae</taxon>
        <taxon>Naganishia</taxon>
    </lineage>
</organism>
<dbReference type="GO" id="GO:0007095">
    <property type="term" value="P:mitotic G2 DNA damage checkpoint signaling"/>
    <property type="evidence" value="ECO:0007669"/>
    <property type="project" value="TreeGrafter"/>
</dbReference>
<dbReference type="PANTHER" id="PTHR13561:SF20">
    <property type="entry name" value="DNA TOPOISOMERASE 2-BINDING PROTEIN 1"/>
    <property type="match status" value="1"/>
</dbReference>
<accession>A0A8H3YD37</accession>
<dbReference type="Pfam" id="PF12738">
    <property type="entry name" value="PTCB-BRCT"/>
    <property type="match status" value="2"/>
</dbReference>
<feature type="compositionally biased region" description="Polar residues" evidence="2">
    <location>
        <begin position="1"/>
        <end position="16"/>
    </location>
</feature>
<dbReference type="CDD" id="cd17731">
    <property type="entry name" value="BRCT_TopBP1_rpt2_like"/>
    <property type="match status" value="1"/>
</dbReference>
<evidence type="ECO:0000256" key="2">
    <source>
        <dbReference type="SAM" id="MobiDB-lite"/>
    </source>
</evidence>
<feature type="region of interest" description="Disordered" evidence="2">
    <location>
        <begin position="921"/>
        <end position="960"/>
    </location>
</feature>
<dbReference type="GO" id="GO:0006270">
    <property type="term" value="P:DNA replication initiation"/>
    <property type="evidence" value="ECO:0007669"/>
    <property type="project" value="TreeGrafter"/>
</dbReference>
<dbReference type="SUPFAM" id="SSF52113">
    <property type="entry name" value="BRCT domain"/>
    <property type="match status" value="3"/>
</dbReference>
<feature type="compositionally biased region" description="Polar residues" evidence="2">
    <location>
        <begin position="28"/>
        <end position="42"/>
    </location>
</feature>
<dbReference type="InterPro" id="IPR059215">
    <property type="entry name" value="BRCT2_TopBP1-like"/>
</dbReference>
<reference evidence="4" key="1">
    <citation type="submission" date="2020-07" db="EMBL/GenBank/DDBJ databases">
        <title>Draft Genome Sequence of a Deep-Sea Yeast, Naganishia (Cryptococcus) liquefaciens strain N6.</title>
        <authorList>
            <person name="Han Y.W."/>
            <person name="Kajitani R."/>
            <person name="Morimoto H."/>
            <person name="Parhat M."/>
            <person name="Tsubouchi H."/>
            <person name="Bakenova O."/>
            <person name="Ogata M."/>
            <person name="Argunhan B."/>
            <person name="Aoki R."/>
            <person name="Kajiwara S."/>
            <person name="Itoh T."/>
            <person name="Iwasaki H."/>
        </authorList>
    </citation>
    <scope>NUCLEOTIDE SEQUENCE</scope>
    <source>
        <strain evidence="4">N6</strain>
    </source>
</reference>
<dbReference type="OrthoDB" id="251770at2759"/>
<dbReference type="InterPro" id="IPR001357">
    <property type="entry name" value="BRCT_dom"/>
</dbReference>
<proteinExistence type="predicted"/>